<dbReference type="InterPro" id="IPR040758">
    <property type="entry name" value="PrmC_N"/>
</dbReference>
<sequence length="761" mass="86210">MDNDGLSNEQTEKVLQFQDITGLDDMNVCRDILIRHQWDLEVAFQEHLNIREGRPSAYATESRAPAVVNDRFLQHVFSSVRANSTPPPGGVGGLIGYVFNYLVNFWYSAFSSLVSTVLGLFRNQESIPSDPLGDVLRFIETYNEKYPEHPVFYQGTYSQALNDAKNELRFLLVYLHSEATAEATAFCRGALANPEVIEFVNRRMLFWACDMASHEGKRVAGAISVRTHPTLIIIGMRANKMIIMGRLEGDCSAEELIRRMDTVVSDNEVWLNQARQDRLERDLTQTLRQQQDEAYQRSLQADQEKQRRKQQEREEARRIQDAIDAERRAEEQRKEDIERLKLELADQVPKEPEAGEPGTISIVFKLPSGLRLERRFHNTNTMTDIYNFIFCHPQAPDSFEITTNFPKRVLECSPRTEGEPAGPTLVDSGLKNREVLFVADLDAYRLSDWITFSSSSTVGGGGGPVAAQSATTVRGTQEKWLQRFQSENIPEPETSITNIIAHVLELSGPGDVGDHQNSPLSERQMSRIEELCECRLARMPLQYIIREWDFRDLTLKMIPPVFIPRPETEELVELILQQMDSQRETFFLEIGSGSGAITLSILKHAPKSSGIAIDQSRMACELTRENAAAVGLDSRLRIFKHKLINDLPETLADERFDMIVSNPPYVPSVLLPTLEPEIKIYEDLRALDGGNDGLTVIKAILRIASKHLTKDGVLWLEVDGSHPPVIEKFLAQHGDTMGLRFVASYKDLFQKDRFVEIVKCC</sequence>
<dbReference type="EnsemblMetazoa" id="AALB000317-RA">
    <property type="protein sequence ID" value="AALB000317-PA"/>
    <property type="gene ID" value="AALB000317"/>
</dbReference>
<dbReference type="VEuPathDB" id="VectorBase:AALB000317"/>
<dbReference type="InterPro" id="IPR007848">
    <property type="entry name" value="Small_mtfrase_dom"/>
</dbReference>
<dbReference type="AlphaFoldDB" id="A0A182F1I9"/>
<dbReference type="CDD" id="cd02440">
    <property type="entry name" value="AdoMet_MTases"/>
    <property type="match status" value="1"/>
</dbReference>
<dbReference type="PANTHER" id="PTHR18895">
    <property type="entry name" value="HEMK METHYLTRANSFERASE"/>
    <property type="match status" value="1"/>
</dbReference>
<dbReference type="InterPro" id="IPR050320">
    <property type="entry name" value="N5-glutamine_MTase"/>
</dbReference>
<evidence type="ECO:0000256" key="3">
    <source>
        <dbReference type="ARBA" id="ARBA00022679"/>
    </source>
</evidence>
<accession>A0A182F1I9</accession>
<dbReference type="Gene3D" id="1.10.8.10">
    <property type="entry name" value="DNA helicase RuvA subunit, C-terminal domain"/>
    <property type="match status" value="2"/>
</dbReference>
<dbReference type="InterPro" id="IPR004556">
    <property type="entry name" value="HemK-like"/>
</dbReference>
<evidence type="ECO:0000256" key="5">
    <source>
        <dbReference type="ARBA" id="ARBA00048391"/>
    </source>
</evidence>
<keyword evidence="2" id="KW-0489">Methyltransferase</keyword>
<name>A0A182F1I9_ANOAL</name>
<dbReference type="CDD" id="cd16120">
    <property type="entry name" value="UBX_UBXN3B"/>
    <property type="match status" value="1"/>
</dbReference>
<dbReference type="Pfam" id="PF14555">
    <property type="entry name" value="UBA_4"/>
    <property type="match status" value="1"/>
</dbReference>
<dbReference type="InterPro" id="IPR006577">
    <property type="entry name" value="UAS"/>
</dbReference>
<dbReference type="Proteomes" id="UP000069272">
    <property type="component" value="Chromosome 2L"/>
</dbReference>
<dbReference type="InterPro" id="IPR002052">
    <property type="entry name" value="DNA_methylase_N6_adenine_CS"/>
</dbReference>
<dbReference type="GO" id="GO:0032259">
    <property type="term" value="P:methylation"/>
    <property type="evidence" value="ECO:0007669"/>
    <property type="project" value="UniProtKB-KW"/>
</dbReference>
<keyword evidence="4" id="KW-0949">S-adenosyl-L-methionine</keyword>
<dbReference type="SMART" id="SM00594">
    <property type="entry name" value="UAS"/>
    <property type="match status" value="1"/>
</dbReference>
<proteinExistence type="predicted"/>
<dbReference type="CDD" id="cd14414">
    <property type="entry name" value="UBA_FAF2"/>
    <property type="match status" value="1"/>
</dbReference>
<dbReference type="GO" id="GO:0102559">
    <property type="term" value="F:peptide chain release factor N(5)-glutamine methyltransferase activity"/>
    <property type="evidence" value="ECO:0007669"/>
    <property type="project" value="UniProtKB-EC"/>
</dbReference>
<feature type="compositionally biased region" description="Basic and acidic residues" evidence="6">
    <location>
        <begin position="302"/>
        <end position="332"/>
    </location>
</feature>
<dbReference type="Pfam" id="PF00789">
    <property type="entry name" value="UBX"/>
    <property type="match status" value="1"/>
</dbReference>
<keyword evidence="8" id="KW-1185">Reference proteome</keyword>
<reference evidence="7 8" key="1">
    <citation type="journal article" date="2017" name="G3 (Bethesda)">
        <title>The Physical Genome Mapping of Anopheles albimanus Corrected Scaffold Misassemblies and Identified Interarm Rearrangements in Genus Anopheles.</title>
        <authorList>
            <person name="Artemov G.N."/>
            <person name="Peery A.N."/>
            <person name="Jiang X."/>
            <person name="Tu Z."/>
            <person name="Stegniy V.N."/>
            <person name="Sharakhova M.V."/>
            <person name="Sharakhov I.V."/>
        </authorList>
    </citation>
    <scope>NUCLEOTIDE SEQUENCE [LARGE SCALE GENOMIC DNA]</scope>
    <source>
        <strain evidence="7 8">ALBI9_A</strain>
    </source>
</reference>
<evidence type="ECO:0000313" key="7">
    <source>
        <dbReference type="EnsemblMetazoa" id="AALB000317-PA"/>
    </source>
</evidence>
<dbReference type="STRING" id="7167.A0A182F1I9"/>
<dbReference type="Pfam" id="PF17827">
    <property type="entry name" value="PrmC_N"/>
    <property type="match status" value="1"/>
</dbReference>
<dbReference type="Pfam" id="PF21021">
    <property type="entry name" value="FAF1"/>
    <property type="match status" value="1"/>
</dbReference>
<dbReference type="NCBIfam" id="TIGR03534">
    <property type="entry name" value="RF_mod_PrmC"/>
    <property type="match status" value="1"/>
</dbReference>
<dbReference type="Gene3D" id="3.40.50.150">
    <property type="entry name" value="Vaccinia Virus protein VP39"/>
    <property type="match status" value="1"/>
</dbReference>
<evidence type="ECO:0000256" key="6">
    <source>
        <dbReference type="SAM" id="MobiDB-lite"/>
    </source>
</evidence>
<dbReference type="NCBIfam" id="TIGR00536">
    <property type="entry name" value="hemK_fam"/>
    <property type="match status" value="1"/>
</dbReference>
<feature type="region of interest" description="Disordered" evidence="6">
    <location>
        <begin position="290"/>
        <end position="332"/>
    </location>
</feature>
<evidence type="ECO:0000313" key="8">
    <source>
        <dbReference type="Proteomes" id="UP000069272"/>
    </source>
</evidence>
<comment type="catalytic activity">
    <reaction evidence="5">
        <text>L-glutaminyl-[peptide chain release factor] + S-adenosyl-L-methionine = N(5)-methyl-L-glutaminyl-[peptide chain release factor] + S-adenosyl-L-homocysteine + H(+)</text>
        <dbReference type="Rhea" id="RHEA:42896"/>
        <dbReference type="Rhea" id="RHEA-COMP:10271"/>
        <dbReference type="Rhea" id="RHEA-COMP:10272"/>
        <dbReference type="ChEBI" id="CHEBI:15378"/>
        <dbReference type="ChEBI" id="CHEBI:30011"/>
        <dbReference type="ChEBI" id="CHEBI:57856"/>
        <dbReference type="ChEBI" id="CHEBI:59789"/>
        <dbReference type="ChEBI" id="CHEBI:61891"/>
        <dbReference type="EC" id="2.1.1.297"/>
    </reaction>
</comment>
<organism evidence="7 8">
    <name type="scientific">Anopheles albimanus</name>
    <name type="common">New world malaria mosquito</name>
    <dbReference type="NCBI Taxonomy" id="7167"/>
    <lineage>
        <taxon>Eukaryota</taxon>
        <taxon>Metazoa</taxon>
        <taxon>Ecdysozoa</taxon>
        <taxon>Arthropoda</taxon>
        <taxon>Hexapoda</taxon>
        <taxon>Insecta</taxon>
        <taxon>Pterygota</taxon>
        <taxon>Neoptera</taxon>
        <taxon>Endopterygota</taxon>
        <taxon>Diptera</taxon>
        <taxon>Nematocera</taxon>
        <taxon>Culicoidea</taxon>
        <taxon>Culicidae</taxon>
        <taxon>Anophelinae</taxon>
        <taxon>Anopheles</taxon>
    </lineage>
</organism>
<evidence type="ECO:0000256" key="2">
    <source>
        <dbReference type="ARBA" id="ARBA00022603"/>
    </source>
</evidence>
<dbReference type="PROSITE" id="PS00092">
    <property type="entry name" value="N6_MTASE"/>
    <property type="match status" value="1"/>
</dbReference>
<dbReference type="PANTHER" id="PTHR18895:SF74">
    <property type="entry name" value="MTRF1L RELEASE FACTOR GLUTAMINE METHYLTRANSFERASE"/>
    <property type="match status" value="1"/>
</dbReference>
<dbReference type="InterPro" id="IPR001012">
    <property type="entry name" value="UBX_dom"/>
</dbReference>
<dbReference type="GO" id="GO:0005739">
    <property type="term" value="C:mitochondrion"/>
    <property type="evidence" value="ECO:0007669"/>
    <property type="project" value="TreeGrafter"/>
</dbReference>
<evidence type="ECO:0000256" key="4">
    <source>
        <dbReference type="ARBA" id="ARBA00022691"/>
    </source>
</evidence>
<protein>
    <recommendedName>
        <fullName evidence="1">peptide chain release factor N(5)-glutamine methyltransferase</fullName>
        <ecNumber evidence="1">2.1.1.297</ecNumber>
    </recommendedName>
</protein>
<evidence type="ECO:0000256" key="1">
    <source>
        <dbReference type="ARBA" id="ARBA00012771"/>
    </source>
</evidence>
<dbReference type="InterPro" id="IPR049483">
    <property type="entry name" value="FAF1_2-like_UAS"/>
</dbReference>
<dbReference type="SUPFAM" id="SSF54236">
    <property type="entry name" value="Ubiquitin-like"/>
    <property type="match status" value="1"/>
</dbReference>
<dbReference type="VEuPathDB" id="VectorBase:AALB20_035127"/>
<dbReference type="SMART" id="SM00166">
    <property type="entry name" value="UBX"/>
    <property type="match status" value="1"/>
</dbReference>
<dbReference type="Pfam" id="PF05175">
    <property type="entry name" value="MTS"/>
    <property type="match status" value="1"/>
</dbReference>
<dbReference type="GO" id="GO:0003676">
    <property type="term" value="F:nucleic acid binding"/>
    <property type="evidence" value="ECO:0007669"/>
    <property type="project" value="InterPro"/>
</dbReference>
<dbReference type="InterPro" id="IPR029071">
    <property type="entry name" value="Ubiquitin-like_domsf"/>
</dbReference>
<dbReference type="InterPro" id="IPR029063">
    <property type="entry name" value="SAM-dependent_MTases_sf"/>
</dbReference>
<dbReference type="PROSITE" id="PS50033">
    <property type="entry name" value="UBX"/>
    <property type="match status" value="1"/>
</dbReference>
<dbReference type="SUPFAM" id="SSF53335">
    <property type="entry name" value="S-adenosyl-L-methionine-dependent methyltransferases"/>
    <property type="match status" value="1"/>
</dbReference>
<dbReference type="InterPro" id="IPR036249">
    <property type="entry name" value="Thioredoxin-like_sf"/>
</dbReference>
<reference evidence="7" key="2">
    <citation type="submission" date="2022-08" db="UniProtKB">
        <authorList>
            <consortium name="EnsemblMetazoa"/>
        </authorList>
    </citation>
    <scope>IDENTIFICATION</scope>
    <source>
        <strain evidence="7">STECLA/ALBI9_A</strain>
    </source>
</reference>
<dbReference type="Gene3D" id="3.40.30.10">
    <property type="entry name" value="Glutaredoxin"/>
    <property type="match status" value="1"/>
</dbReference>
<dbReference type="Gene3D" id="3.10.20.90">
    <property type="entry name" value="Phosphatidylinositol 3-kinase Catalytic Subunit, Chain A, domain 1"/>
    <property type="match status" value="1"/>
</dbReference>
<dbReference type="EC" id="2.1.1.297" evidence="1"/>
<keyword evidence="3" id="KW-0808">Transferase</keyword>
<dbReference type="SUPFAM" id="SSF52833">
    <property type="entry name" value="Thioredoxin-like"/>
    <property type="match status" value="1"/>
</dbReference>
<dbReference type="InterPro" id="IPR019874">
    <property type="entry name" value="RF_methyltr_PrmC"/>
</dbReference>
<dbReference type="VEuPathDB" id="VectorBase:AALB20_035723"/>